<dbReference type="EMBL" id="AMSQ01000015">
    <property type="protein sequence ID" value="EKU46793.1"/>
    <property type="molecule type" value="Genomic_DNA"/>
</dbReference>
<evidence type="ECO:0000256" key="6">
    <source>
        <dbReference type="RuleBase" id="RU003960"/>
    </source>
</evidence>
<dbReference type="OrthoDB" id="9815856at2"/>
<dbReference type="PANTHER" id="PTHR45790:SF3">
    <property type="entry name" value="S-ADENOSYL-L-METHIONINE-DEPENDENT UROPORPHYRINOGEN III METHYLTRANSFERASE, CHLOROPLASTIC"/>
    <property type="match status" value="1"/>
</dbReference>
<dbReference type="InterPro" id="IPR014777">
    <property type="entry name" value="4pyrrole_Mease_sub1"/>
</dbReference>
<comment type="caution">
    <text evidence="8">The sequence shown here is derived from an EMBL/GenBank/DDBJ whole genome shotgun (WGS) entry which is preliminary data.</text>
</comment>
<dbReference type="GO" id="GO:0019354">
    <property type="term" value="P:siroheme biosynthetic process"/>
    <property type="evidence" value="ECO:0007669"/>
    <property type="project" value="InterPro"/>
</dbReference>
<dbReference type="InterPro" id="IPR006366">
    <property type="entry name" value="CobA/CysG_C"/>
</dbReference>
<dbReference type="SUPFAM" id="SSF53790">
    <property type="entry name" value="Tetrapyrrole methylase"/>
    <property type="match status" value="1"/>
</dbReference>
<keyword evidence="4" id="KW-0949">S-adenosyl-L-methionine</keyword>
<dbReference type="GO" id="GO:0004851">
    <property type="term" value="F:uroporphyrin-III C-methyltransferase activity"/>
    <property type="evidence" value="ECO:0007669"/>
    <property type="project" value="UniProtKB-EC"/>
</dbReference>
<feature type="domain" description="Tetrapyrrole methylase" evidence="7">
    <location>
        <begin position="8"/>
        <end position="216"/>
    </location>
</feature>
<dbReference type="eggNOG" id="COG0007">
    <property type="taxonomic scope" value="Bacteria"/>
</dbReference>
<dbReference type="PROSITE" id="PS00840">
    <property type="entry name" value="SUMT_2"/>
    <property type="match status" value="1"/>
</dbReference>
<dbReference type="PANTHER" id="PTHR45790">
    <property type="entry name" value="SIROHEME SYNTHASE-RELATED"/>
    <property type="match status" value="1"/>
</dbReference>
<evidence type="ECO:0000256" key="2">
    <source>
        <dbReference type="ARBA" id="ARBA00022603"/>
    </source>
</evidence>
<dbReference type="PATRIC" id="fig|1229783.3.peg.1772"/>
<dbReference type="Pfam" id="PF00590">
    <property type="entry name" value="TP_methylase"/>
    <property type="match status" value="1"/>
</dbReference>
<evidence type="ECO:0000256" key="1">
    <source>
        <dbReference type="ARBA" id="ARBA00012162"/>
    </source>
</evidence>
<evidence type="ECO:0000256" key="4">
    <source>
        <dbReference type="ARBA" id="ARBA00022691"/>
    </source>
</evidence>
<dbReference type="FunFam" id="3.40.1010.10:FF:000001">
    <property type="entry name" value="Siroheme synthase"/>
    <property type="match status" value="1"/>
</dbReference>
<proteinExistence type="inferred from homology"/>
<evidence type="ECO:0000313" key="8">
    <source>
        <dbReference type="EMBL" id="EKU46793.1"/>
    </source>
</evidence>
<sequence length="307" mass="33996">MCITKGFVSLVGAGPGHPDLLSRKAERVIKRADIILYDRLVNPFIIQFAKPEAELINVGKIPYGKQVKQEKINALLVEAAFNHKHVVRLKGGDPAIFGRVKDEVEALEAEGIAYEIVPGITSASAAVASYGVGLTERNVATSITFTTGHFKDSMERDIDITSLLDGGTLAIYMGVKRLPKLMDFIMTQAKVDYNVVVIFNATRFNEFKVEGTVSNIADQVANVDVAGPAVIIVGDVTTSILEKQHIIKKRFLIKGMYDDAMTKALDLYDDGYECFIEVDEAETRHPSQRAFQREIIEETHFDDFIKV</sequence>
<dbReference type="Gene3D" id="3.40.1010.10">
    <property type="entry name" value="Cobalt-precorrin-4 Transmethylase, Domain 1"/>
    <property type="match status" value="1"/>
</dbReference>
<protein>
    <recommendedName>
        <fullName evidence="1">uroporphyrinogen-III C-methyltransferase</fullName>
        <ecNumber evidence="1">2.1.1.107</ecNumber>
    </recommendedName>
</protein>
<dbReference type="STRING" id="1229783.C273_08816"/>
<dbReference type="Gene3D" id="3.30.950.10">
    <property type="entry name" value="Methyltransferase, Cobalt-precorrin-4 Transmethylase, Domain 2"/>
    <property type="match status" value="1"/>
</dbReference>
<dbReference type="InterPro" id="IPR003043">
    <property type="entry name" value="Uropor_MeTrfase_CS"/>
</dbReference>
<keyword evidence="5" id="KW-0627">Porphyrin biosynthesis</keyword>
<evidence type="ECO:0000256" key="5">
    <source>
        <dbReference type="ARBA" id="ARBA00023244"/>
    </source>
</evidence>
<gene>
    <name evidence="8" type="ORF">C273_08816</name>
</gene>
<dbReference type="NCBIfam" id="NF004790">
    <property type="entry name" value="PRK06136.1"/>
    <property type="match status" value="1"/>
</dbReference>
<organism evidence="8 9">
    <name type="scientific">Staphylococcus massiliensis S46</name>
    <dbReference type="NCBI Taxonomy" id="1229783"/>
    <lineage>
        <taxon>Bacteria</taxon>
        <taxon>Bacillati</taxon>
        <taxon>Bacillota</taxon>
        <taxon>Bacilli</taxon>
        <taxon>Bacillales</taxon>
        <taxon>Staphylococcaceae</taxon>
        <taxon>Staphylococcus</taxon>
    </lineage>
</organism>
<accession>K9AHK8</accession>
<dbReference type="Proteomes" id="UP000009885">
    <property type="component" value="Unassembled WGS sequence"/>
</dbReference>
<dbReference type="InterPro" id="IPR050161">
    <property type="entry name" value="Siro_Cobalamin_biosynth"/>
</dbReference>
<dbReference type="CDD" id="cd11642">
    <property type="entry name" value="SUMT"/>
    <property type="match status" value="1"/>
</dbReference>
<name>K9AHK8_9STAP</name>
<keyword evidence="3 6" id="KW-0808">Transferase</keyword>
<dbReference type="RefSeq" id="WP_009384089.1">
    <property type="nucleotide sequence ID" value="NZ_AMSQ01000015.1"/>
</dbReference>
<dbReference type="GO" id="GO:0032259">
    <property type="term" value="P:methylation"/>
    <property type="evidence" value="ECO:0007669"/>
    <property type="project" value="UniProtKB-KW"/>
</dbReference>
<keyword evidence="9" id="KW-1185">Reference proteome</keyword>
<keyword evidence="2 6" id="KW-0489">Methyltransferase</keyword>
<reference evidence="8 9" key="1">
    <citation type="journal article" date="2013" name="Genome Announc.">
        <title>Genome Sequence of Staphylococcus massiliensis Strain S46, Isolated from the Surface of Healthy Human Skin.</title>
        <authorList>
            <person name="Srivastav R."/>
            <person name="Singh A."/>
            <person name="Jangir P.K."/>
            <person name="Kumari C."/>
            <person name="Muduli S."/>
            <person name="Sharma R."/>
        </authorList>
    </citation>
    <scope>NUCLEOTIDE SEQUENCE [LARGE SCALE GENOMIC DNA]</scope>
    <source>
        <strain evidence="8 9">S46</strain>
    </source>
</reference>
<dbReference type="EC" id="2.1.1.107" evidence="1"/>
<dbReference type="AlphaFoldDB" id="K9AHK8"/>
<dbReference type="InterPro" id="IPR035996">
    <property type="entry name" value="4pyrrol_Methylase_sf"/>
</dbReference>
<evidence type="ECO:0000256" key="3">
    <source>
        <dbReference type="ARBA" id="ARBA00022679"/>
    </source>
</evidence>
<dbReference type="InterPro" id="IPR014776">
    <property type="entry name" value="4pyrrole_Mease_sub2"/>
</dbReference>
<dbReference type="NCBIfam" id="TIGR01469">
    <property type="entry name" value="cobA_cysG_Cterm"/>
    <property type="match status" value="1"/>
</dbReference>
<comment type="similarity">
    <text evidence="6">Belongs to the precorrin methyltransferase family.</text>
</comment>
<evidence type="ECO:0000313" key="9">
    <source>
        <dbReference type="Proteomes" id="UP000009885"/>
    </source>
</evidence>
<evidence type="ECO:0000259" key="7">
    <source>
        <dbReference type="Pfam" id="PF00590"/>
    </source>
</evidence>
<dbReference type="InterPro" id="IPR000878">
    <property type="entry name" value="4pyrrol_Mease"/>
</dbReference>